<comment type="caution">
    <text evidence="1">The sequence shown here is derived from an EMBL/GenBank/DDBJ whole genome shotgun (WGS) entry which is preliminary data.</text>
</comment>
<organism evidence="1 2">
    <name type="scientific">Brevundimonas nasdae</name>
    <dbReference type="NCBI Taxonomy" id="172043"/>
    <lineage>
        <taxon>Bacteria</taxon>
        <taxon>Pseudomonadati</taxon>
        <taxon>Pseudomonadota</taxon>
        <taxon>Alphaproteobacteria</taxon>
        <taxon>Caulobacterales</taxon>
        <taxon>Caulobacteraceae</taxon>
        <taxon>Brevundimonas</taxon>
    </lineage>
</organism>
<gene>
    <name evidence="1" type="ORF">RM53_05110</name>
</gene>
<reference evidence="1 2" key="1">
    <citation type="submission" date="2014-12" db="EMBL/GenBank/DDBJ databases">
        <title>Genome sequencing of Brevundimonas nasdae TPW30.</title>
        <authorList>
            <person name="Tan P.W."/>
            <person name="Chan K.-G."/>
        </authorList>
    </citation>
    <scope>NUCLEOTIDE SEQUENCE [LARGE SCALE GENOMIC DNA]</scope>
    <source>
        <strain evidence="1 2">TPW30</strain>
    </source>
</reference>
<accession>A0A0B4DZS4</accession>
<evidence type="ECO:0000313" key="1">
    <source>
        <dbReference type="EMBL" id="KIC59778.1"/>
    </source>
</evidence>
<dbReference type="EMBL" id="JWSY01000005">
    <property type="protein sequence ID" value="KIC59778.1"/>
    <property type="molecule type" value="Genomic_DNA"/>
</dbReference>
<sequence length="178" mass="18978">MNLSDAFDQYVTPALAEYHAAEVALSADEPDAELLVRRRSRPAAVELHQFADRVFDARPAWLPAVKEVKDVRDWLASTLTGVAVADVGLVGDVADGFKHVTLTRKSANTQGEASSTVRSMGYGRGVYGAGKYGGGPQMVITTNDGRERQLSSILLHVANGWLAALGRPSIKSLADLSG</sequence>
<name>A0A0B4DZS4_9CAUL</name>
<protein>
    <submittedName>
        <fullName evidence="1">Uncharacterized protein</fullName>
    </submittedName>
</protein>
<evidence type="ECO:0000313" key="2">
    <source>
        <dbReference type="Proteomes" id="UP000031166"/>
    </source>
</evidence>
<dbReference type="AlphaFoldDB" id="A0A0B4DZS4"/>
<proteinExistence type="predicted"/>
<dbReference type="Proteomes" id="UP000031166">
    <property type="component" value="Unassembled WGS sequence"/>
</dbReference>
<dbReference type="RefSeq" id="WP_039244824.1">
    <property type="nucleotide sequence ID" value="NZ_JWSY01000005.1"/>
</dbReference>